<name>A0ABQ9DUC5_9PASS</name>
<proteinExistence type="predicted"/>
<dbReference type="Proteomes" id="UP001145742">
    <property type="component" value="Unassembled WGS sequence"/>
</dbReference>
<dbReference type="EMBL" id="WHWB01030995">
    <property type="protein sequence ID" value="KAJ7428204.1"/>
    <property type="molecule type" value="Genomic_DNA"/>
</dbReference>
<evidence type="ECO:0000313" key="1">
    <source>
        <dbReference type="EMBL" id="KAJ7428204.1"/>
    </source>
</evidence>
<accession>A0ABQ9DUC5</accession>
<organism evidence="1 2">
    <name type="scientific">Willisornis vidua</name>
    <name type="common">Xingu scale-backed antbird</name>
    <dbReference type="NCBI Taxonomy" id="1566151"/>
    <lineage>
        <taxon>Eukaryota</taxon>
        <taxon>Metazoa</taxon>
        <taxon>Chordata</taxon>
        <taxon>Craniata</taxon>
        <taxon>Vertebrata</taxon>
        <taxon>Euteleostomi</taxon>
        <taxon>Archelosauria</taxon>
        <taxon>Archosauria</taxon>
        <taxon>Dinosauria</taxon>
        <taxon>Saurischia</taxon>
        <taxon>Theropoda</taxon>
        <taxon>Coelurosauria</taxon>
        <taxon>Aves</taxon>
        <taxon>Neognathae</taxon>
        <taxon>Neoaves</taxon>
        <taxon>Telluraves</taxon>
        <taxon>Australaves</taxon>
        <taxon>Passeriformes</taxon>
        <taxon>Thamnophilidae</taxon>
        <taxon>Willisornis</taxon>
    </lineage>
</organism>
<gene>
    <name evidence="1" type="ORF">WISP_01556</name>
</gene>
<evidence type="ECO:0000313" key="2">
    <source>
        <dbReference type="Proteomes" id="UP001145742"/>
    </source>
</evidence>
<comment type="caution">
    <text evidence="1">The sequence shown here is derived from an EMBL/GenBank/DDBJ whole genome shotgun (WGS) entry which is preliminary data.</text>
</comment>
<reference evidence="1" key="1">
    <citation type="submission" date="2019-10" db="EMBL/GenBank/DDBJ databases">
        <authorList>
            <person name="Soares A.E.R."/>
            <person name="Aleixo A."/>
            <person name="Schneider P."/>
            <person name="Miyaki C.Y."/>
            <person name="Schneider M.P."/>
            <person name="Mello C."/>
            <person name="Vasconcelos A.T.R."/>
        </authorList>
    </citation>
    <scope>NUCLEOTIDE SEQUENCE</scope>
    <source>
        <tissue evidence="1">Muscle</tissue>
    </source>
</reference>
<sequence length="203" mass="21610">MSQFSFGAAAPGGAFSLGAPKAAATTTTSGFSFSAPAPAASGGFSFGSAAAAPGGSQPAGPFFSRPGSAAQPGFSFGAAPAAAAFPLGPNLWGTDFNSSHECTHSNTDHKYQPGTHPVLWNQAWSDIHSCYNSLHHHNLCAGPNGAHVVRVCCEFCSPDLVHHHKPLTWCHFHCFHWDSQPRNNWIWIKSSWNNSSLNKHCHW</sequence>
<keyword evidence="2" id="KW-1185">Reference proteome</keyword>
<protein>
    <submittedName>
        <fullName evidence="1">Uncharacterized protein</fullName>
    </submittedName>
</protein>